<keyword evidence="3 10" id="KW-0813">Transport</keyword>
<protein>
    <recommendedName>
        <fullName evidence="10">ATP synthase subunit d, mitochondrial</fullName>
    </recommendedName>
</protein>
<evidence type="ECO:0000313" key="12">
    <source>
        <dbReference type="EMBL" id="MBY09804.1"/>
    </source>
</evidence>
<dbReference type="InterPro" id="IPR008689">
    <property type="entry name" value="ATP_synth_F0_dsu_mt"/>
</dbReference>
<accession>A0A2R5LJX1</accession>
<evidence type="ECO:0000256" key="7">
    <source>
        <dbReference type="ARBA" id="ARBA00023065"/>
    </source>
</evidence>
<keyword evidence="9 10" id="KW-0472">Membrane</keyword>
<comment type="subcellular location">
    <subcellularLocation>
        <location evidence="1 10">Mitochondrion inner membrane</location>
    </subcellularLocation>
</comment>
<evidence type="ECO:0000256" key="10">
    <source>
        <dbReference type="PIRNR" id="PIRNR005514"/>
    </source>
</evidence>
<evidence type="ECO:0000256" key="6">
    <source>
        <dbReference type="ARBA" id="ARBA00022792"/>
    </source>
</evidence>
<dbReference type="Pfam" id="PF05873">
    <property type="entry name" value="Mt_ATP-synt_D"/>
    <property type="match status" value="1"/>
</dbReference>
<evidence type="ECO:0000256" key="3">
    <source>
        <dbReference type="ARBA" id="ARBA00022448"/>
    </source>
</evidence>
<keyword evidence="5 10" id="KW-0375">Hydrogen ion transport</keyword>
<proteinExistence type="inferred from homology"/>
<keyword evidence="7 10" id="KW-0406">Ion transport</keyword>
<dbReference type="GO" id="GO:0015986">
    <property type="term" value="P:proton motive force-driven ATP synthesis"/>
    <property type="evidence" value="ECO:0007669"/>
    <property type="project" value="UniProtKB-UniRule"/>
</dbReference>
<dbReference type="GO" id="GO:0005743">
    <property type="term" value="C:mitochondrial inner membrane"/>
    <property type="evidence" value="ECO:0007669"/>
    <property type="project" value="UniProtKB-SubCell"/>
</dbReference>
<sequence length="175" mass="20200">MAAKRISKSAINWAAFSERVPQAQRQQFQVFKTKSDGYLRRVFQYPENPPPIDFGMYRSRIGNPALVDEMEKAYKSFVVPFPKEHLTPLIDAQEREAKEDITNFIADSKQRIDDYKQELAHFETIIPAAHMTMEDYAKYYPQHAINLDKPTYWPHDGSPEQGEAEAAAEGEQAHH</sequence>
<evidence type="ECO:0000256" key="4">
    <source>
        <dbReference type="ARBA" id="ARBA00022547"/>
    </source>
</evidence>
<dbReference type="PIRSF" id="PIRSF005514">
    <property type="entry name" value="ATPase_F0_D_mt"/>
    <property type="match status" value="1"/>
</dbReference>
<reference evidence="12" key="1">
    <citation type="submission" date="2018-03" db="EMBL/GenBank/DDBJ databases">
        <title>The relapsing fever spirochete Borrelia turicatae persists in the highly oxidative environment of its soft-bodied tick vector.</title>
        <authorList>
            <person name="Bourret T.J."/>
            <person name="Boyle W.K."/>
            <person name="Valenzuela J.G."/>
            <person name="Oliveira F."/>
            <person name="Lopez J.E."/>
        </authorList>
    </citation>
    <scope>NUCLEOTIDE SEQUENCE</scope>
    <source>
        <strain evidence="12">Kansas strain/isolate</strain>
        <tissue evidence="12">Salivary glands</tissue>
    </source>
</reference>
<comment type="similarity">
    <text evidence="2 10">Belongs to the ATPase d subunit family.</text>
</comment>
<comment type="function">
    <text evidence="10">Mitochondrial membrane ATP synthase (F(1)F(0) ATP synthase or Complex V) produces ATP from ADP in the presence of a proton gradient across the membrane which is generated by electron transport complexes of the respiratory chain. F-type ATPases consist of two structural domains, F(1) - containing the extramembraneous catalytic core, and F(0) - containing the membrane proton channel, linked together by a central stalk and a peripheral stalk. During catalysis, ATP synthesis in the catalytic domain of F(1) is coupled via a rotary mechanism of the central stalk subunits to proton translocation.</text>
</comment>
<evidence type="ECO:0000256" key="2">
    <source>
        <dbReference type="ARBA" id="ARBA00006842"/>
    </source>
</evidence>
<dbReference type="Gene3D" id="6.10.280.70">
    <property type="match status" value="1"/>
</dbReference>
<dbReference type="GO" id="GO:0045259">
    <property type="term" value="C:proton-transporting ATP synthase complex"/>
    <property type="evidence" value="ECO:0007669"/>
    <property type="project" value="UniProtKB-KW"/>
</dbReference>
<evidence type="ECO:0000256" key="9">
    <source>
        <dbReference type="ARBA" id="ARBA00023136"/>
    </source>
</evidence>
<dbReference type="PANTHER" id="PTHR12700">
    <property type="entry name" value="ATP SYNTHASE SUBUNIT D, MITOCHONDRIAL"/>
    <property type="match status" value="1"/>
</dbReference>
<dbReference type="AlphaFoldDB" id="A0A2R5LJX1"/>
<evidence type="ECO:0000256" key="1">
    <source>
        <dbReference type="ARBA" id="ARBA00004273"/>
    </source>
</evidence>
<dbReference type="GO" id="GO:0015078">
    <property type="term" value="F:proton transmembrane transporter activity"/>
    <property type="evidence" value="ECO:0007669"/>
    <property type="project" value="InterPro"/>
</dbReference>
<evidence type="ECO:0000256" key="8">
    <source>
        <dbReference type="ARBA" id="ARBA00023128"/>
    </source>
</evidence>
<dbReference type="EMBL" id="GGLE01005678">
    <property type="protein sequence ID" value="MBY09804.1"/>
    <property type="molecule type" value="Transcribed_RNA"/>
</dbReference>
<evidence type="ECO:0000256" key="5">
    <source>
        <dbReference type="ARBA" id="ARBA00022781"/>
    </source>
</evidence>
<evidence type="ECO:0000256" key="11">
    <source>
        <dbReference type="SAM" id="MobiDB-lite"/>
    </source>
</evidence>
<dbReference type="SUPFAM" id="SSF161065">
    <property type="entry name" value="ATP synthase D chain-like"/>
    <property type="match status" value="1"/>
</dbReference>
<keyword evidence="6 10" id="KW-0999">Mitochondrion inner membrane</keyword>
<organism evidence="12">
    <name type="scientific">Ornithodoros turicata</name>
    <dbReference type="NCBI Taxonomy" id="34597"/>
    <lineage>
        <taxon>Eukaryota</taxon>
        <taxon>Metazoa</taxon>
        <taxon>Ecdysozoa</taxon>
        <taxon>Arthropoda</taxon>
        <taxon>Chelicerata</taxon>
        <taxon>Arachnida</taxon>
        <taxon>Acari</taxon>
        <taxon>Parasitiformes</taxon>
        <taxon>Ixodida</taxon>
        <taxon>Ixodoidea</taxon>
        <taxon>Argasidae</taxon>
        <taxon>Ornithodorinae</taxon>
        <taxon>Ornithodoros</taxon>
    </lineage>
</organism>
<dbReference type="InterPro" id="IPR036228">
    <property type="entry name" value="ATP_synth_F0_dsu_sf_mt"/>
</dbReference>
<keyword evidence="8 10" id="KW-0496">Mitochondrion</keyword>
<name>A0A2R5LJX1_9ACAR</name>
<keyword evidence="4" id="KW-0138">CF(0)</keyword>
<feature type="region of interest" description="Disordered" evidence="11">
    <location>
        <begin position="151"/>
        <end position="175"/>
    </location>
</feature>